<evidence type="ECO:0000313" key="8">
    <source>
        <dbReference type="Proteomes" id="UP000663873"/>
    </source>
</evidence>
<evidence type="ECO:0000313" key="5">
    <source>
        <dbReference type="EMBL" id="CAF4294192.1"/>
    </source>
</evidence>
<dbReference type="Proteomes" id="UP000663825">
    <property type="component" value="Unassembled WGS sequence"/>
</dbReference>
<dbReference type="Proteomes" id="UP000663838">
    <property type="component" value="Unassembled WGS sequence"/>
</dbReference>
<dbReference type="Proteomes" id="UP000663833">
    <property type="component" value="Unassembled WGS sequence"/>
</dbReference>
<evidence type="ECO:0000313" key="3">
    <source>
        <dbReference type="EMBL" id="CAF3398943.1"/>
    </source>
</evidence>
<feature type="compositionally biased region" description="Basic and acidic residues" evidence="1">
    <location>
        <begin position="59"/>
        <end position="71"/>
    </location>
</feature>
<dbReference type="EMBL" id="CAJNYD010002188">
    <property type="protein sequence ID" value="CAF3398943.1"/>
    <property type="molecule type" value="Genomic_DNA"/>
</dbReference>
<reference evidence="3" key="1">
    <citation type="submission" date="2021-02" db="EMBL/GenBank/DDBJ databases">
        <authorList>
            <person name="Nowell W R."/>
        </authorList>
    </citation>
    <scope>NUCLEOTIDE SEQUENCE</scope>
</reference>
<dbReference type="Proteomes" id="UP000663865">
    <property type="component" value="Unassembled WGS sequence"/>
</dbReference>
<gene>
    <name evidence="4" type="ORF">KIK155_LOCUS21046</name>
    <name evidence="3" type="ORF">LUA448_LOCUS17393</name>
    <name evidence="2" type="ORF">TIS948_LOCUS20339</name>
    <name evidence="6" type="ORF">TOA249_LOCUS20552</name>
    <name evidence="5" type="ORF">UJA718_LOCUS12213</name>
</gene>
<proteinExistence type="predicted"/>
<comment type="caution">
    <text evidence="3">The sequence shown here is derived from an EMBL/GenBank/DDBJ whole genome shotgun (WGS) entry which is preliminary data.</text>
</comment>
<dbReference type="EMBL" id="CAJOBP010001563">
    <property type="protein sequence ID" value="CAF4294192.1"/>
    <property type="molecule type" value="Genomic_DNA"/>
</dbReference>
<evidence type="ECO:0000313" key="6">
    <source>
        <dbReference type="EMBL" id="CAF4753709.1"/>
    </source>
</evidence>
<sequence>MDFPIVFHDASYEGFRQDKRHQNIVARNSMATNFNLEDERRRLQEENMRRLRELELARLSEEQEQEARKELEEYDESER</sequence>
<feature type="region of interest" description="Disordered" evidence="1">
    <location>
        <begin position="59"/>
        <end position="79"/>
    </location>
</feature>
<organism evidence="3 7">
    <name type="scientific">Rotaria socialis</name>
    <dbReference type="NCBI Taxonomy" id="392032"/>
    <lineage>
        <taxon>Eukaryota</taxon>
        <taxon>Metazoa</taxon>
        <taxon>Spiralia</taxon>
        <taxon>Gnathifera</taxon>
        <taxon>Rotifera</taxon>
        <taxon>Eurotatoria</taxon>
        <taxon>Bdelloidea</taxon>
        <taxon>Philodinida</taxon>
        <taxon>Philodinidae</taxon>
        <taxon>Rotaria</taxon>
    </lineage>
</organism>
<keyword evidence="8" id="KW-1185">Reference proteome</keyword>
<evidence type="ECO:0000256" key="1">
    <source>
        <dbReference type="SAM" id="MobiDB-lite"/>
    </source>
</evidence>
<accession>A0A817ZXB6</accession>
<dbReference type="AlphaFoldDB" id="A0A817ZXB6"/>
<evidence type="ECO:0000313" key="4">
    <source>
        <dbReference type="EMBL" id="CAF3603271.1"/>
    </source>
</evidence>
<dbReference type="Proteomes" id="UP000663873">
    <property type="component" value="Unassembled WGS sequence"/>
</dbReference>
<evidence type="ECO:0000313" key="2">
    <source>
        <dbReference type="EMBL" id="CAF3322632.1"/>
    </source>
</evidence>
<evidence type="ECO:0000313" key="7">
    <source>
        <dbReference type="Proteomes" id="UP000663833"/>
    </source>
</evidence>
<name>A0A817ZXB6_9BILA</name>
<dbReference type="EMBL" id="CAJNXB010003524">
    <property type="protein sequence ID" value="CAF3322632.1"/>
    <property type="molecule type" value="Genomic_DNA"/>
</dbReference>
<protein>
    <submittedName>
        <fullName evidence="3">Uncharacterized protein</fullName>
    </submittedName>
</protein>
<dbReference type="EMBL" id="CAJOBS010001696">
    <property type="protein sequence ID" value="CAF4753709.1"/>
    <property type="molecule type" value="Genomic_DNA"/>
</dbReference>
<dbReference type="EMBL" id="CAJNYV010003711">
    <property type="protein sequence ID" value="CAF3603271.1"/>
    <property type="molecule type" value="Genomic_DNA"/>
</dbReference>